<dbReference type="NCBIfam" id="TIGR01494">
    <property type="entry name" value="ATPase_P-type"/>
    <property type="match status" value="2"/>
</dbReference>
<dbReference type="Pfam" id="PF00702">
    <property type="entry name" value="Hydrolase"/>
    <property type="match status" value="1"/>
</dbReference>
<keyword evidence="9" id="KW-1185">Reference proteome</keyword>
<evidence type="ECO:0000256" key="1">
    <source>
        <dbReference type="ARBA" id="ARBA00004141"/>
    </source>
</evidence>
<dbReference type="SUPFAM" id="SSF81653">
    <property type="entry name" value="Calcium ATPase, transduction domain A"/>
    <property type="match status" value="1"/>
</dbReference>
<name>A0A937FHV1_9CLOT</name>
<dbReference type="AlphaFoldDB" id="A0A937FHV1"/>
<reference evidence="8" key="1">
    <citation type="submission" date="2021-01" db="EMBL/GenBank/DDBJ databases">
        <title>Genome public.</title>
        <authorList>
            <person name="Liu C."/>
            <person name="Sun Q."/>
        </authorList>
    </citation>
    <scope>NUCLEOTIDE SEQUENCE</scope>
    <source>
        <strain evidence="8">YIM B02565</strain>
    </source>
</reference>
<feature type="domain" description="P-type ATPase A" evidence="7">
    <location>
        <begin position="97"/>
        <end position="196"/>
    </location>
</feature>
<dbReference type="Proteomes" id="UP000623681">
    <property type="component" value="Unassembled WGS sequence"/>
</dbReference>
<keyword evidence="5 6" id="KW-0472">Membrane</keyword>
<feature type="transmembrane region" description="Helical" evidence="6">
    <location>
        <begin position="627"/>
        <end position="646"/>
    </location>
</feature>
<evidence type="ECO:0000256" key="2">
    <source>
        <dbReference type="ARBA" id="ARBA00022692"/>
    </source>
</evidence>
<dbReference type="InterPro" id="IPR001757">
    <property type="entry name" value="P_typ_ATPase"/>
</dbReference>
<dbReference type="PRINTS" id="PR00120">
    <property type="entry name" value="HATPASE"/>
</dbReference>
<evidence type="ECO:0000256" key="6">
    <source>
        <dbReference type="SAM" id="Phobius"/>
    </source>
</evidence>
<dbReference type="Gene3D" id="1.20.1110.10">
    <property type="entry name" value="Calcium-transporting ATPase, transmembrane domain"/>
    <property type="match status" value="1"/>
</dbReference>
<feature type="transmembrane region" description="Helical" evidence="6">
    <location>
        <begin position="658"/>
        <end position="680"/>
    </location>
</feature>
<dbReference type="InterPro" id="IPR023214">
    <property type="entry name" value="HAD_sf"/>
</dbReference>
<dbReference type="GO" id="GO:0005524">
    <property type="term" value="F:ATP binding"/>
    <property type="evidence" value="ECO:0007669"/>
    <property type="project" value="InterPro"/>
</dbReference>
<dbReference type="Gene3D" id="2.70.150.10">
    <property type="entry name" value="Calcium-transporting ATPase, cytoplasmic transduction domain A"/>
    <property type="match status" value="1"/>
</dbReference>
<gene>
    <name evidence="8" type="ORF">JK634_12160</name>
</gene>
<comment type="subcellular location">
    <subcellularLocation>
        <location evidence="1">Membrane</location>
        <topology evidence="1">Multi-pass membrane protein</topology>
    </subcellularLocation>
</comment>
<evidence type="ECO:0000313" key="9">
    <source>
        <dbReference type="Proteomes" id="UP000623681"/>
    </source>
</evidence>
<feature type="transmembrane region" description="Helical" evidence="6">
    <location>
        <begin position="716"/>
        <end position="734"/>
    </location>
</feature>
<dbReference type="InterPro" id="IPR023298">
    <property type="entry name" value="ATPase_P-typ_TM_dom_sf"/>
</dbReference>
<dbReference type="PRINTS" id="PR00119">
    <property type="entry name" value="CATATPASE"/>
</dbReference>
<dbReference type="InterPro" id="IPR023299">
    <property type="entry name" value="ATPase_P-typ_cyto_dom_N"/>
</dbReference>
<dbReference type="InterPro" id="IPR044492">
    <property type="entry name" value="P_typ_ATPase_HD_dom"/>
</dbReference>
<dbReference type="PANTHER" id="PTHR42861">
    <property type="entry name" value="CALCIUM-TRANSPORTING ATPASE"/>
    <property type="match status" value="1"/>
</dbReference>
<comment type="caution">
    <text evidence="8">The sequence shown here is derived from an EMBL/GenBank/DDBJ whole genome shotgun (WGS) entry which is preliminary data.</text>
</comment>
<proteinExistence type="predicted"/>
<evidence type="ECO:0000259" key="7">
    <source>
        <dbReference type="Pfam" id="PF00122"/>
    </source>
</evidence>
<dbReference type="Pfam" id="PF00122">
    <property type="entry name" value="E1-E2_ATPase"/>
    <property type="match status" value="1"/>
</dbReference>
<protein>
    <submittedName>
        <fullName evidence="8">HAD-IC family P-type ATPase</fullName>
    </submittedName>
</protein>
<dbReference type="InterPro" id="IPR018303">
    <property type="entry name" value="ATPase_P-typ_P_site"/>
</dbReference>
<dbReference type="EMBL" id="JAESWA010000022">
    <property type="protein sequence ID" value="MBL4932567.1"/>
    <property type="molecule type" value="Genomic_DNA"/>
</dbReference>
<dbReference type="GO" id="GO:0016887">
    <property type="term" value="F:ATP hydrolysis activity"/>
    <property type="evidence" value="ECO:0007669"/>
    <property type="project" value="InterPro"/>
</dbReference>
<dbReference type="InterPro" id="IPR036412">
    <property type="entry name" value="HAD-like_sf"/>
</dbReference>
<keyword evidence="4 6" id="KW-1133">Transmembrane helix</keyword>
<dbReference type="SUPFAM" id="SSF81665">
    <property type="entry name" value="Calcium ATPase, transmembrane domain M"/>
    <property type="match status" value="1"/>
</dbReference>
<organism evidence="8 9">
    <name type="scientific">Clostridium paridis</name>
    <dbReference type="NCBI Taxonomy" id="2803863"/>
    <lineage>
        <taxon>Bacteria</taxon>
        <taxon>Bacillati</taxon>
        <taxon>Bacillota</taxon>
        <taxon>Clostridia</taxon>
        <taxon>Eubacteriales</taxon>
        <taxon>Clostridiaceae</taxon>
        <taxon>Clostridium</taxon>
    </lineage>
</organism>
<evidence type="ECO:0000256" key="5">
    <source>
        <dbReference type="ARBA" id="ARBA00023136"/>
    </source>
</evidence>
<dbReference type="GO" id="GO:0016020">
    <property type="term" value="C:membrane"/>
    <property type="evidence" value="ECO:0007669"/>
    <property type="project" value="UniProtKB-SubCell"/>
</dbReference>
<dbReference type="SFLD" id="SFLDG00002">
    <property type="entry name" value="C1.7:_P-type_atpase_like"/>
    <property type="match status" value="1"/>
</dbReference>
<feature type="transmembrane region" description="Helical" evidence="6">
    <location>
        <begin position="740"/>
        <end position="764"/>
    </location>
</feature>
<dbReference type="SFLD" id="SFLDF00027">
    <property type="entry name" value="p-type_atpase"/>
    <property type="match status" value="1"/>
</dbReference>
<evidence type="ECO:0000256" key="4">
    <source>
        <dbReference type="ARBA" id="ARBA00022989"/>
    </source>
</evidence>
<dbReference type="Gene3D" id="3.40.1110.10">
    <property type="entry name" value="Calcium-transporting ATPase, cytoplasmic domain N"/>
    <property type="match status" value="1"/>
</dbReference>
<feature type="transmembrane region" description="Helical" evidence="6">
    <location>
        <begin position="692"/>
        <end position="709"/>
    </location>
</feature>
<evidence type="ECO:0000256" key="3">
    <source>
        <dbReference type="ARBA" id="ARBA00022967"/>
    </source>
</evidence>
<dbReference type="SFLD" id="SFLDS00003">
    <property type="entry name" value="Haloacid_Dehalogenase"/>
    <property type="match status" value="1"/>
</dbReference>
<accession>A0A937FHV1</accession>
<feature type="transmembrane region" description="Helical" evidence="6">
    <location>
        <begin position="248"/>
        <end position="273"/>
    </location>
</feature>
<evidence type="ECO:0000313" key="8">
    <source>
        <dbReference type="EMBL" id="MBL4932567.1"/>
    </source>
</evidence>
<dbReference type="PROSITE" id="PS00154">
    <property type="entry name" value="ATPASE_E1_E2"/>
    <property type="match status" value="1"/>
</dbReference>
<dbReference type="RefSeq" id="WP_202768129.1">
    <property type="nucleotide sequence ID" value="NZ_JAESWA010000022.1"/>
</dbReference>
<dbReference type="Gene3D" id="3.40.50.1000">
    <property type="entry name" value="HAD superfamily/HAD-like"/>
    <property type="match status" value="1"/>
</dbReference>
<dbReference type="InterPro" id="IPR008250">
    <property type="entry name" value="ATPase_P-typ_transduc_dom_A_sf"/>
</dbReference>
<dbReference type="SUPFAM" id="SSF56784">
    <property type="entry name" value="HAD-like"/>
    <property type="match status" value="1"/>
</dbReference>
<keyword evidence="2 6" id="KW-0812">Transmembrane</keyword>
<sequence length="779" mass="86018">MEGTDNKLGLTKTEVEQRIKAGLVNVVVSPPSRTWFQIIRANVFTRFSAINLVLAAIVIVAGSPKNALFAFVIITNSIIGIFQETRAKKTIEELSLLSKSKVKVVRGGIDVMINSEEVVLDDVIILEPGIQLVTDSVLLPMGDVEVDESMLTGESDYIGKKKGDNLLSGSFIVSGYGYGKVIKVGEDTYAAKLSREAKKFKVINSEMQGAINKILKYIMWLIVPIGVLLIVTQILFTKSTWQEAFISAVAGIVGMVPEGLVLLTSATFLVGVIRLSKYKTLVQELPATEVLARVDTMCIDKTGTITEGKLKIIDIIPWKENDIKDIKEILGTFIKSFPGGNSTFEALRKEIPIFSKYIVKHMEPFDSTKKWSGIEIEEIGSFVLGAPEMIVSEDNREVRSIVEQEAENGRRVLILAHFKNKKLNENLPEDIEPMAILLMEDIIRKDANETLAYFRKQGVNIKIISGDNPITVASVSKKVGVENSHKYIDARNLPEDIEELSKVIEENVIFGRVTPYQKQKLVKALQSRGRIVAMTGDGINDVLALKESDCGIAMASGSDATKAVAQLVLLESNFNALPRVVEEGRKMINNLERVSELYLSKTVYSILLSLIFALIFLPFPYDPIQLSLVGSISIGFPSMFLALVPNKALVHRGFLKRVLSISIPNGISISLGTLLVYLIAYYQGRPIEELRTLSILVSGCISLLILLNVSKPLNIFKGTLVALMAIVFFISFAVRLSADFFGFSIINIFDVILIIAVVAVSWAMNSIFIMIEKNINRHP</sequence>
<feature type="transmembrane region" description="Helical" evidence="6">
    <location>
        <begin position="603"/>
        <end position="621"/>
    </location>
</feature>
<feature type="transmembrane region" description="Helical" evidence="6">
    <location>
        <begin position="43"/>
        <end position="61"/>
    </location>
</feature>
<keyword evidence="3" id="KW-1278">Translocase</keyword>
<feature type="transmembrane region" description="Helical" evidence="6">
    <location>
        <begin position="67"/>
        <end position="83"/>
    </location>
</feature>
<feature type="transmembrane region" description="Helical" evidence="6">
    <location>
        <begin position="217"/>
        <end position="236"/>
    </location>
</feature>
<dbReference type="InterPro" id="IPR059000">
    <property type="entry name" value="ATPase_P-type_domA"/>
</dbReference>